<evidence type="ECO:0000256" key="4">
    <source>
        <dbReference type="ARBA" id="ARBA00022777"/>
    </source>
</evidence>
<feature type="non-terminal residue" evidence="9">
    <location>
        <position position="1"/>
    </location>
</feature>
<dbReference type="InterPro" id="IPR017441">
    <property type="entry name" value="Protein_kinase_ATP_BS"/>
</dbReference>
<gene>
    <name evidence="9" type="ORF">COCSUDRAFT_4003</name>
</gene>
<evidence type="ECO:0000313" key="10">
    <source>
        <dbReference type="Proteomes" id="UP000007264"/>
    </source>
</evidence>
<dbReference type="AlphaFoldDB" id="I0YTQ4"/>
<dbReference type="EMBL" id="AGSI01000011">
    <property type="protein sequence ID" value="EIE21773.1"/>
    <property type="molecule type" value="Genomic_DNA"/>
</dbReference>
<dbReference type="PROSITE" id="PS00108">
    <property type="entry name" value="PROTEIN_KINASE_ST"/>
    <property type="match status" value="1"/>
</dbReference>
<evidence type="ECO:0000256" key="5">
    <source>
        <dbReference type="ARBA" id="ARBA00022840"/>
    </source>
</evidence>
<feature type="non-terminal residue" evidence="9">
    <location>
        <position position="288"/>
    </location>
</feature>
<evidence type="ECO:0000256" key="3">
    <source>
        <dbReference type="ARBA" id="ARBA00022741"/>
    </source>
</evidence>
<feature type="domain" description="Protein kinase" evidence="8">
    <location>
        <begin position="8"/>
        <end position="275"/>
    </location>
</feature>
<dbReference type="PIRSF" id="PIRSF000654">
    <property type="entry name" value="Integrin-linked_kinase"/>
    <property type="match status" value="1"/>
</dbReference>
<dbReference type="Gene3D" id="3.30.200.20">
    <property type="entry name" value="Phosphorylase Kinase, domain 1"/>
    <property type="match status" value="1"/>
</dbReference>
<evidence type="ECO:0000313" key="9">
    <source>
        <dbReference type="EMBL" id="EIE21773.1"/>
    </source>
</evidence>
<dbReference type="GO" id="GO:0043539">
    <property type="term" value="F:protein serine/threonine kinase activator activity"/>
    <property type="evidence" value="ECO:0007669"/>
    <property type="project" value="InterPro"/>
</dbReference>
<keyword evidence="4" id="KW-0418">Kinase</keyword>
<dbReference type="InterPro" id="IPR011009">
    <property type="entry name" value="Kinase-like_dom_sf"/>
</dbReference>
<dbReference type="InterPro" id="IPR008271">
    <property type="entry name" value="Ser/Thr_kinase_AS"/>
</dbReference>
<sequence length="288" mass="32071">FPLTSDAYELESKIGTGGSATVWRARCKPLQTTVAVKLVELEELQTALELLIKEAHTMMSLRHPNVLHLHGSFISGETLWLVMPFISGGSLSDVLRTQFPGGMEEALIITIARDVLRGLEYLHRHELAHRDLKADNLLIHEEGRILLADFGATAKLERIDASSWSRYLSRQTFVGTPNYMAPEVMLQTDEGYNQSADIWSFGIVLLELARGKVPLQNCSFTKIIIDTVHGPAPCLDSDSGHQKFSKGLCKLVARCLNKDADTRPTASELLKDPIFKQAHDGKWLAKRL</sequence>
<evidence type="ECO:0000256" key="2">
    <source>
        <dbReference type="ARBA" id="ARBA00022679"/>
    </source>
</evidence>
<evidence type="ECO:0000256" key="7">
    <source>
        <dbReference type="RuleBase" id="RU000304"/>
    </source>
</evidence>
<dbReference type="PANTHER" id="PTHR48014:SF21">
    <property type="entry name" value="SERINE_THREONINE-PROTEIN KINASE FRAY2"/>
    <property type="match status" value="1"/>
</dbReference>
<dbReference type="Pfam" id="PF00069">
    <property type="entry name" value="Pkinase"/>
    <property type="match status" value="1"/>
</dbReference>
<reference evidence="9 10" key="1">
    <citation type="journal article" date="2012" name="Genome Biol.">
        <title>The genome of the polar eukaryotic microalga coccomyxa subellipsoidea reveals traits of cold adaptation.</title>
        <authorList>
            <person name="Blanc G."/>
            <person name="Agarkova I."/>
            <person name="Grimwood J."/>
            <person name="Kuo A."/>
            <person name="Brueggeman A."/>
            <person name="Dunigan D."/>
            <person name="Gurnon J."/>
            <person name="Ladunga I."/>
            <person name="Lindquist E."/>
            <person name="Lucas S."/>
            <person name="Pangilinan J."/>
            <person name="Proschold T."/>
            <person name="Salamov A."/>
            <person name="Schmutz J."/>
            <person name="Weeks D."/>
            <person name="Yamada T."/>
            <person name="Claverie J.M."/>
            <person name="Grigoriev I."/>
            <person name="Van Etten J."/>
            <person name="Lomsadze A."/>
            <person name="Borodovsky M."/>
        </authorList>
    </citation>
    <scope>NUCLEOTIDE SEQUENCE [LARGE SCALE GENOMIC DNA]</scope>
    <source>
        <strain evidence="9 10">C-169</strain>
    </source>
</reference>
<dbReference type="PROSITE" id="PS50011">
    <property type="entry name" value="PROTEIN_KINASE_DOM"/>
    <property type="match status" value="1"/>
</dbReference>
<keyword evidence="10" id="KW-1185">Reference proteome</keyword>
<name>I0YTQ4_COCSC</name>
<evidence type="ECO:0000256" key="1">
    <source>
        <dbReference type="ARBA" id="ARBA00008874"/>
    </source>
</evidence>
<dbReference type="GO" id="GO:0005524">
    <property type="term" value="F:ATP binding"/>
    <property type="evidence" value="ECO:0007669"/>
    <property type="project" value="UniProtKB-UniRule"/>
</dbReference>
<organism evidence="9 10">
    <name type="scientific">Coccomyxa subellipsoidea (strain C-169)</name>
    <name type="common">Green microalga</name>
    <dbReference type="NCBI Taxonomy" id="574566"/>
    <lineage>
        <taxon>Eukaryota</taxon>
        <taxon>Viridiplantae</taxon>
        <taxon>Chlorophyta</taxon>
        <taxon>core chlorophytes</taxon>
        <taxon>Trebouxiophyceae</taxon>
        <taxon>Trebouxiophyceae incertae sedis</taxon>
        <taxon>Coccomyxaceae</taxon>
        <taxon>Coccomyxa</taxon>
        <taxon>Coccomyxa subellipsoidea</taxon>
    </lineage>
</organism>
<dbReference type="KEGG" id="csl:COCSUDRAFT_4003"/>
<dbReference type="eggNOG" id="KOG0582">
    <property type="taxonomic scope" value="Eukaryota"/>
</dbReference>
<dbReference type="Gene3D" id="1.10.510.10">
    <property type="entry name" value="Transferase(Phosphotransferase) domain 1"/>
    <property type="match status" value="1"/>
</dbReference>
<dbReference type="OrthoDB" id="248923at2759"/>
<protein>
    <submittedName>
        <fullName evidence="9">Kinase-like protein</fullName>
    </submittedName>
</protein>
<keyword evidence="3 6" id="KW-0547">Nucleotide-binding</keyword>
<comment type="similarity">
    <text evidence="1">Belongs to the protein kinase superfamily. STE Ser/Thr protein kinase family. STE20 subfamily.</text>
</comment>
<dbReference type="SMART" id="SM00220">
    <property type="entry name" value="S_TKc"/>
    <property type="match status" value="1"/>
</dbReference>
<dbReference type="STRING" id="574566.I0YTQ4"/>
<dbReference type="InterPro" id="IPR000719">
    <property type="entry name" value="Prot_kinase_dom"/>
</dbReference>
<dbReference type="InterPro" id="IPR047173">
    <property type="entry name" value="STRAD_A/B-like"/>
</dbReference>
<evidence type="ECO:0000256" key="6">
    <source>
        <dbReference type="PROSITE-ProRule" id="PRU10141"/>
    </source>
</evidence>
<feature type="binding site" evidence="6">
    <location>
        <position position="37"/>
    </location>
    <ligand>
        <name>ATP</name>
        <dbReference type="ChEBI" id="CHEBI:30616"/>
    </ligand>
</feature>
<dbReference type="SUPFAM" id="SSF56112">
    <property type="entry name" value="Protein kinase-like (PK-like)"/>
    <property type="match status" value="1"/>
</dbReference>
<comment type="caution">
    <text evidence="9">The sequence shown here is derived from an EMBL/GenBank/DDBJ whole genome shotgun (WGS) entry which is preliminary data.</text>
</comment>
<keyword evidence="2" id="KW-0808">Transferase</keyword>
<keyword evidence="5 6" id="KW-0067">ATP-binding</keyword>
<dbReference type="Proteomes" id="UP000007264">
    <property type="component" value="Unassembled WGS sequence"/>
</dbReference>
<evidence type="ECO:0000259" key="8">
    <source>
        <dbReference type="PROSITE" id="PS50011"/>
    </source>
</evidence>
<dbReference type="PANTHER" id="PTHR48014">
    <property type="entry name" value="SERINE/THREONINE-PROTEIN KINASE FRAY2"/>
    <property type="match status" value="1"/>
</dbReference>
<dbReference type="GeneID" id="17039758"/>
<accession>I0YTQ4</accession>
<dbReference type="RefSeq" id="XP_005646317.1">
    <property type="nucleotide sequence ID" value="XM_005646260.1"/>
</dbReference>
<keyword evidence="7" id="KW-0723">Serine/threonine-protein kinase</keyword>
<proteinExistence type="inferred from homology"/>
<dbReference type="GO" id="GO:0004674">
    <property type="term" value="F:protein serine/threonine kinase activity"/>
    <property type="evidence" value="ECO:0007669"/>
    <property type="project" value="UniProtKB-KW"/>
</dbReference>
<dbReference type="PROSITE" id="PS00107">
    <property type="entry name" value="PROTEIN_KINASE_ATP"/>
    <property type="match status" value="1"/>
</dbReference>